<evidence type="ECO:0000313" key="3">
    <source>
        <dbReference type="Proteomes" id="UP001285441"/>
    </source>
</evidence>
<keyword evidence="3" id="KW-1185">Reference proteome</keyword>
<gene>
    <name evidence="2" type="ORF">B0H63DRAFT_455489</name>
</gene>
<dbReference type="AlphaFoldDB" id="A0AAE0K303"/>
<accession>A0AAE0K303</accession>
<dbReference type="Proteomes" id="UP001285441">
    <property type="component" value="Unassembled WGS sequence"/>
</dbReference>
<evidence type="ECO:0000313" key="2">
    <source>
        <dbReference type="EMBL" id="KAK3368732.1"/>
    </source>
</evidence>
<protein>
    <submittedName>
        <fullName evidence="2">Uncharacterized protein</fullName>
    </submittedName>
</protein>
<evidence type="ECO:0000256" key="1">
    <source>
        <dbReference type="SAM" id="SignalP"/>
    </source>
</evidence>
<keyword evidence="1" id="KW-0732">Signal</keyword>
<organism evidence="2 3">
    <name type="scientific">Podospora didyma</name>
    <dbReference type="NCBI Taxonomy" id="330526"/>
    <lineage>
        <taxon>Eukaryota</taxon>
        <taxon>Fungi</taxon>
        <taxon>Dikarya</taxon>
        <taxon>Ascomycota</taxon>
        <taxon>Pezizomycotina</taxon>
        <taxon>Sordariomycetes</taxon>
        <taxon>Sordariomycetidae</taxon>
        <taxon>Sordariales</taxon>
        <taxon>Podosporaceae</taxon>
        <taxon>Podospora</taxon>
    </lineage>
</organism>
<reference evidence="2" key="1">
    <citation type="journal article" date="2023" name="Mol. Phylogenet. Evol.">
        <title>Genome-scale phylogeny and comparative genomics of the fungal order Sordariales.</title>
        <authorList>
            <person name="Hensen N."/>
            <person name="Bonometti L."/>
            <person name="Westerberg I."/>
            <person name="Brannstrom I.O."/>
            <person name="Guillou S."/>
            <person name="Cros-Aarteil S."/>
            <person name="Calhoun S."/>
            <person name="Haridas S."/>
            <person name="Kuo A."/>
            <person name="Mondo S."/>
            <person name="Pangilinan J."/>
            <person name="Riley R."/>
            <person name="LaButti K."/>
            <person name="Andreopoulos B."/>
            <person name="Lipzen A."/>
            <person name="Chen C."/>
            <person name="Yan M."/>
            <person name="Daum C."/>
            <person name="Ng V."/>
            <person name="Clum A."/>
            <person name="Steindorff A."/>
            <person name="Ohm R.A."/>
            <person name="Martin F."/>
            <person name="Silar P."/>
            <person name="Natvig D.O."/>
            <person name="Lalanne C."/>
            <person name="Gautier V."/>
            <person name="Ament-Velasquez S.L."/>
            <person name="Kruys A."/>
            <person name="Hutchinson M.I."/>
            <person name="Powell A.J."/>
            <person name="Barry K."/>
            <person name="Miller A.N."/>
            <person name="Grigoriev I.V."/>
            <person name="Debuchy R."/>
            <person name="Gladieux P."/>
            <person name="Hiltunen Thoren M."/>
            <person name="Johannesson H."/>
        </authorList>
    </citation>
    <scope>NUCLEOTIDE SEQUENCE</scope>
    <source>
        <strain evidence="2">CBS 232.78</strain>
    </source>
</reference>
<comment type="caution">
    <text evidence="2">The sequence shown here is derived from an EMBL/GenBank/DDBJ whole genome shotgun (WGS) entry which is preliminary data.</text>
</comment>
<feature type="signal peptide" evidence="1">
    <location>
        <begin position="1"/>
        <end position="22"/>
    </location>
</feature>
<feature type="chain" id="PRO_5042190857" evidence="1">
    <location>
        <begin position="23"/>
        <end position="236"/>
    </location>
</feature>
<dbReference type="EMBL" id="JAULSW010000010">
    <property type="protein sequence ID" value="KAK3368732.1"/>
    <property type="molecule type" value="Genomic_DNA"/>
</dbReference>
<sequence>MRFSSVLVVLGAAFAAASPLQARGEVNDELAQEAPASTVSSRDLEEPANQLLVRADAGSDEITAETPKVELGPADPAPPNATAETKRDLEARAYQSLTWTHNWNLGSVTGDHLITFWSSGSVRFKTHFHNSGWWSYDYGINCALRDVGGRVYTLSRKGRVKGKIEFWASHNADADETRFNNQVKLHWADIVNGNKLMYCKVRTTNSISWDALKSLLNDVLSIIKTVGPIVAAIAIF</sequence>
<reference evidence="2" key="2">
    <citation type="submission" date="2023-06" db="EMBL/GenBank/DDBJ databases">
        <authorList>
            <consortium name="Lawrence Berkeley National Laboratory"/>
            <person name="Haridas S."/>
            <person name="Hensen N."/>
            <person name="Bonometti L."/>
            <person name="Westerberg I."/>
            <person name="Brannstrom I.O."/>
            <person name="Guillou S."/>
            <person name="Cros-Aarteil S."/>
            <person name="Calhoun S."/>
            <person name="Kuo A."/>
            <person name="Mondo S."/>
            <person name="Pangilinan J."/>
            <person name="Riley R."/>
            <person name="LaButti K."/>
            <person name="Andreopoulos B."/>
            <person name="Lipzen A."/>
            <person name="Chen C."/>
            <person name="Yanf M."/>
            <person name="Daum C."/>
            <person name="Ng V."/>
            <person name="Clum A."/>
            <person name="Steindorff A."/>
            <person name="Ohm R."/>
            <person name="Martin F."/>
            <person name="Silar P."/>
            <person name="Natvig D."/>
            <person name="Lalanne C."/>
            <person name="Gautier V."/>
            <person name="Ament-velasquez S.L."/>
            <person name="Kruys A."/>
            <person name="Hutchinson M.I."/>
            <person name="Powell A.J."/>
            <person name="Barry K."/>
            <person name="Miller A.N."/>
            <person name="Grigoriev I.V."/>
            <person name="Debuchy R."/>
            <person name="Gladieux P."/>
            <person name="Thoren M.H."/>
            <person name="Johannesson H."/>
        </authorList>
    </citation>
    <scope>NUCLEOTIDE SEQUENCE</scope>
    <source>
        <strain evidence="2">CBS 232.78</strain>
    </source>
</reference>
<name>A0AAE0K303_9PEZI</name>
<proteinExistence type="predicted"/>